<dbReference type="InterPro" id="IPR009057">
    <property type="entry name" value="Homeodomain-like_sf"/>
</dbReference>
<feature type="domain" description="HTH araC/xylS-type" evidence="5">
    <location>
        <begin position="210"/>
        <end position="308"/>
    </location>
</feature>
<evidence type="ECO:0000259" key="5">
    <source>
        <dbReference type="PROSITE" id="PS01124"/>
    </source>
</evidence>
<dbReference type="Proteomes" id="UP001456224">
    <property type="component" value="Chromosome"/>
</dbReference>
<dbReference type="AlphaFoldDB" id="A0A446CR17"/>
<dbReference type="InterPro" id="IPR018060">
    <property type="entry name" value="HTH_AraC"/>
</dbReference>
<dbReference type="SUPFAM" id="SSF46689">
    <property type="entry name" value="Homeodomain-like"/>
    <property type="match status" value="2"/>
</dbReference>
<dbReference type="SMART" id="SM00342">
    <property type="entry name" value="HTH_ARAC"/>
    <property type="match status" value="1"/>
</dbReference>
<name>A0A446CR17_9BURK</name>
<dbReference type="Proteomes" id="UP000289465">
    <property type="component" value="Unassembled WGS sequence"/>
</dbReference>
<evidence type="ECO:0000313" key="8">
    <source>
        <dbReference type="Proteomes" id="UP000289465"/>
    </source>
</evidence>
<dbReference type="InterPro" id="IPR003313">
    <property type="entry name" value="AraC-bd"/>
</dbReference>
<dbReference type="RefSeq" id="WP_129242612.1">
    <property type="nucleotide sequence ID" value="NZ_CP148753.1"/>
</dbReference>
<dbReference type="EMBL" id="CP148753">
    <property type="protein sequence ID" value="WXR73741.1"/>
    <property type="molecule type" value="Genomic_DNA"/>
</dbReference>
<dbReference type="Pfam" id="PF12833">
    <property type="entry name" value="HTH_18"/>
    <property type="match status" value="1"/>
</dbReference>
<keyword evidence="2" id="KW-0238">DNA-binding</keyword>
<evidence type="ECO:0000313" key="9">
    <source>
        <dbReference type="Proteomes" id="UP001456224"/>
    </source>
</evidence>
<accession>A0A446CR17</accession>
<dbReference type="InterPro" id="IPR037923">
    <property type="entry name" value="HTH-like"/>
</dbReference>
<gene>
    <name evidence="6" type="primary">rhaS</name>
    <name evidence="6" type="ORF">AVE30378_03961</name>
    <name evidence="7" type="ORF">WHX56_29670</name>
</gene>
<dbReference type="Gene3D" id="1.10.10.60">
    <property type="entry name" value="Homeodomain-like"/>
    <property type="match status" value="2"/>
</dbReference>
<evidence type="ECO:0000256" key="3">
    <source>
        <dbReference type="ARBA" id="ARBA00023159"/>
    </source>
</evidence>
<keyword evidence="3" id="KW-0010">Activator</keyword>
<dbReference type="OrthoDB" id="1050625at2"/>
<keyword evidence="1" id="KW-0805">Transcription regulation</keyword>
<evidence type="ECO:0000256" key="2">
    <source>
        <dbReference type="ARBA" id="ARBA00023125"/>
    </source>
</evidence>
<dbReference type="GO" id="GO:0003700">
    <property type="term" value="F:DNA-binding transcription factor activity"/>
    <property type="evidence" value="ECO:0007669"/>
    <property type="project" value="InterPro"/>
</dbReference>
<evidence type="ECO:0000313" key="6">
    <source>
        <dbReference type="EMBL" id="SSW70304.1"/>
    </source>
</evidence>
<dbReference type="InterPro" id="IPR018062">
    <property type="entry name" value="HTH_AraC-typ_CS"/>
</dbReference>
<dbReference type="PANTHER" id="PTHR46796">
    <property type="entry name" value="HTH-TYPE TRANSCRIPTIONAL ACTIVATOR RHAS-RELATED"/>
    <property type="match status" value="1"/>
</dbReference>
<dbReference type="PANTHER" id="PTHR46796:SF6">
    <property type="entry name" value="ARAC SUBFAMILY"/>
    <property type="match status" value="1"/>
</dbReference>
<proteinExistence type="predicted"/>
<organism evidence="6 8">
    <name type="scientific">Achromobacter veterisilvae</name>
    <dbReference type="NCBI Taxonomy" id="2069367"/>
    <lineage>
        <taxon>Bacteria</taxon>
        <taxon>Pseudomonadati</taxon>
        <taxon>Pseudomonadota</taxon>
        <taxon>Betaproteobacteria</taxon>
        <taxon>Burkholderiales</taxon>
        <taxon>Alcaligenaceae</taxon>
        <taxon>Achromobacter</taxon>
    </lineage>
</organism>
<dbReference type="GO" id="GO:0043565">
    <property type="term" value="F:sequence-specific DNA binding"/>
    <property type="evidence" value="ECO:0007669"/>
    <property type="project" value="InterPro"/>
</dbReference>
<sequence length="315" mass="35077">MAPSTAPAPSARHARDLPLSNYKMSERSLHGDFGIRDERTALPNPAAHRHEYLQIHVQLAGETQHAIGDARRAVTPGTVCFILPYKTHFIPTVPGSRYYILNASLGYLLPSLDVDALDLQDLPIERAPELAPFRFQEQLDFRLDGATLAQVESLCREIAAEDARRASGSAILIRAYLLQLIGLVWREYGEALAALAAMPASGQARNPALARLRAFLKDRLDQPVSLTDAAAAIHLSPTYLAHLLKRETGQTFVEYLTARRMSLARELLLHTSLSVKEIAFRCGFSDEAYFGRRFRLLEQASPTAFRRQLRQHGPC</sequence>
<dbReference type="InterPro" id="IPR050204">
    <property type="entry name" value="AraC_XylS_family_regulators"/>
</dbReference>
<dbReference type="Pfam" id="PF02311">
    <property type="entry name" value="AraC_binding"/>
    <property type="match status" value="1"/>
</dbReference>
<keyword evidence="4" id="KW-0804">Transcription</keyword>
<evidence type="ECO:0000313" key="7">
    <source>
        <dbReference type="EMBL" id="WXR73741.1"/>
    </source>
</evidence>
<dbReference type="EMBL" id="UFQC01000022">
    <property type="protein sequence ID" value="SSW70304.1"/>
    <property type="molecule type" value="Genomic_DNA"/>
</dbReference>
<dbReference type="SUPFAM" id="SSF51215">
    <property type="entry name" value="Regulatory protein AraC"/>
    <property type="match status" value="1"/>
</dbReference>
<reference evidence="7 9" key="2">
    <citation type="submission" date="2024-03" db="EMBL/GenBank/DDBJ databases">
        <title>Reference genomes for the five species model microbial community.</title>
        <authorList>
            <person name="Padfield D."/>
        </authorList>
    </citation>
    <scope>NUCLEOTIDE SEQUENCE [LARGE SCALE GENOMIC DNA]</scope>
    <source>
        <strain evidence="7 9">AB1</strain>
    </source>
</reference>
<dbReference type="PROSITE" id="PS00041">
    <property type="entry name" value="HTH_ARAC_FAMILY_1"/>
    <property type="match status" value="1"/>
</dbReference>
<evidence type="ECO:0000256" key="4">
    <source>
        <dbReference type="ARBA" id="ARBA00023163"/>
    </source>
</evidence>
<dbReference type="PROSITE" id="PS01124">
    <property type="entry name" value="HTH_ARAC_FAMILY_2"/>
    <property type="match status" value="1"/>
</dbReference>
<evidence type="ECO:0000256" key="1">
    <source>
        <dbReference type="ARBA" id="ARBA00023015"/>
    </source>
</evidence>
<reference evidence="6 8" key="1">
    <citation type="submission" date="2018-07" db="EMBL/GenBank/DDBJ databases">
        <authorList>
            <person name="Peeters C."/>
        </authorList>
    </citation>
    <scope>NUCLEOTIDE SEQUENCE [LARGE SCALE GENOMIC DNA]</scope>
    <source>
        <strain evidence="6 8">LMG 30378</strain>
    </source>
</reference>
<protein>
    <submittedName>
        <fullName evidence="7">AraC family transcriptional regulator</fullName>
    </submittedName>
    <submittedName>
        <fullName evidence="6">HTH-type transcriptional activator RhaS</fullName>
    </submittedName>
</protein>
<keyword evidence="9" id="KW-1185">Reference proteome</keyword>